<dbReference type="EMBL" id="VZUL01000006">
    <property type="protein sequence ID" value="KAB1082138.1"/>
    <property type="molecule type" value="Genomic_DNA"/>
</dbReference>
<evidence type="ECO:0000313" key="2">
    <source>
        <dbReference type="Proteomes" id="UP000386575"/>
    </source>
</evidence>
<proteinExistence type="predicted"/>
<name>A0A6A1THD1_NEOGA</name>
<protein>
    <submittedName>
        <fullName evidence="1">Uncharacterized protein</fullName>
    </submittedName>
</protein>
<organism evidence="1 2">
    <name type="scientific">Neorhizobium galegae</name>
    <name type="common">Rhizobium galegae</name>
    <dbReference type="NCBI Taxonomy" id="399"/>
    <lineage>
        <taxon>Bacteria</taxon>
        <taxon>Pseudomonadati</taxon>
        <taxon>Pseudomonadota</taxon>
        <taxon>Alphaproteobacteria</taxon>
        <taxon>Hyphomicrobiales</taxon>
        <taxon>Rhizobiaceae</taxon>
        <taxon>Rhizobium/Agrobacterium group</taxon>
        <taxon>Neorhizobium</taxon>
    </lineage>
</organism>
<sequence>MEFLIDSKRLLSVDEKQRNRDVFISAYNDNERVKSTFDEVNASRKFWWILPDYGYNTDEYPAAPGPELVDLLPENEAELVIEGLRRSGLADPDVKSVCVDITGFLHPHILLLLKYFKANPVEELEFIYTEPGHYSRKVETRFSLTETVTVRQVAGFEGLHNPEMDHDVVVIGIGYDHSLIGQVIANKESARVVQLHCFPSLSADMYQESILRLDRVSAVSTQNAVDLNFFATANDPYVTAAVLDEAVTLLNSKQRISNLYLSPLSTKPQALGFGLYYLARLEGRAASMIYPFTERYSRETSTGVGRGWVYPIVFN</sequence>
<accession>A0A6A1THD1</accession>
<gene>
    <name evidence="1" type="ORF">F4V91_32955</name>
</gene>
<dbReference type="Proteomes" id="UP000386575">
    <property type="component" value="Unassembled WGS sequence"/>
</dbReference>
<reference evidence="1 2" key="1">
    <citation type="submission" date="2019-09" db="EMBL/GenBank/DDBJ databases">
        <title>Genome sequencing of Ng87 strain.</title>
        <authorList>
            <person name="Karasev E.S."/>
            <person name="Andronov E."/>
        </authorList>
    </citation>
    <scope>NUCLEOTIDE SEQUENCE [LARGE SCALE GENOMIC DNA]</scope>
    <source>
        <strain evidence="1 2">Ng87</strain>
    </source>
</reference>
<evidence type="ECO:0000313" key="1">
    <source>
        <dbReference type="EMBL" id="KAB1082138.1"/>
    </source>
</evidence>
<comment type="caution">
    <text evidence="1">The sequence shown here is derived from an EMBL/GenBank/DDBJ whole genome shotgun (WGS) entry which is preliminary data.</text>
</comment>
<dbReference type="AlphaFoldDB" id="A0A6A1THD1"/>
<dbReference type="RefSeq" id="WP_151047661.1">
    <property type="nucleotide sequence ID" value="NZ_VZUL01000006.1"/>
</dbReference>